<sequence length="74" mass="8085">MEFHIRTLLIKYGRLLYGDAGVRRVAIERPFRSGSAASLSSLATSCCSVAMNTLPLRAIIAYSSSHSNPDGKIW</sequence>
<name>T0F9R2_9LEPT</name>
<proteinExistence type="predicted"/>
<dbReference type="RefSeq" id="WP_010571368.1">
    <property type="nucleotide sequence ID" value="NZ_AHMO02000008.1"/>
</dbReference>
<reference evidence="1" key="1">
    <citation type="submission" date="2013-05" db="EMBL/GenBank/DDBJ databases">
        <authorList>
            <person name="Harkins D.M."/>
            <person name="Durkin A.S."/>
            <person name="Brinkac L.M."/>
            <person name="Haft D.H."/>
            <person name="Selengut J.D."/>
            <person name="Sanka R."/>
            <person name="DePew J."/>
            <person name="Purushe J."/>
            <person name="Hartskeerl R.A."/>
            <person name="Ahmed A."/>
            <person name="van der Linden H."/>
            <person name="Goris M.G.A."/>
            <person name="Vinetz J.M."/>
            <person name="Sutton G.G."/>
            <person name="Nierman W.C."/>
            <person name="Fouts D.E."/>
        </authorList>
    </citation>
    <scope>NUCLEOTIDE SEQUENCE [LARGE SCALE GENOMIC DNA]</scope>
    <source>
        <strain evidence="1">5399</strain>
    </source>
</reference>
<organism evidence="1 2">
    <name type="scientific">Leptospira broomii serovar Hurstbridge str. 5399</name>
    <dbReference type="NCBI Taxonomy" id="1049789"/>
    <lineage>
        <taxon>Bacteria</taxon>
        <taxon>Pseudomonadati</taxon>
        <taxon>Spirochaetota</taxon>
        <taxon>Spirochaetia</taxon>
        <taxon>Leptospirales</taxon>
        <taxon>Leptospiraceae</taxon>
        <taxon>Leptospira</taxon>
    </lineage>
</organism>
<gene>
    <name evidence="1" type="ORF">LEP1GSC050_3219</name>
</gene>
<comment type="caution">
    <text evidence="1">The sequence shown here is derived from an EMBL/GenBank/DDBJ whole genome shotgun (WGS) entry which is preliminary data.</text>
</comment>
<evidence type="ECO:0000313" key="2">
    <source>
        <dbReference type="Proteomes" id="UP000015454"/>
    </source>
</evidence>
<accession>T0F9R2</accession>
<dbReference type="Proteomes" id="UP000015454">
    <property type="component" value="Unassembled WGS sequence"/>
</dbReference>
<keyword evidence="2" id="KW-1185">Reference proteome</keyword>
<evidence type="ECO:0000313" key="1">
    <source>
        <dbReference type="EMBL" id="EQA44621.1"/>
    </source>
</evidence>
<dbReference type="EMBL" id="AHMO02000008">
    <property type="protein sequence ID" value="EQA44621.1"/>
    <property type="molecule type" value="Genomic_DNA"/>
</dbReference>
<protein>
    <submittedName>
        <fullName evidence="1">Uncharacterized protein</fullName>
    </submittedName>
</protein>
<dbReference type="AlphaFoldDB" id="T0F9R2"/>
<dbReference type="STRING" id="1049789.LEP1GSC050_3219"/>